<evidence type="ECO:0000259" key="7">
    <source>
        <dbReference type="PROSITE" id="PS50045"/>
    </source>
</evidence>
<dbReference type="Proteomes" id="UP000528457">
    <property type="component" value="Unassembled WGS sequence"/>
</dbReference>
<keyword evidence="5" id="KW-0804">Transcription</keyword>
<dbReference type="InterPro" id="IPR025943">
    <property type="entry name" value="Sigma_54_int_dom_ATP-bd_2"/>
</dbReference>
<dbReference type="Gene3D" id="1.10.8.60">
    <property type="match status" value="1"/>
</dbReference>
<dbReference type="PRINTS" id="PR01590">
    <property type="entry name" value="HTHFIS"/>
</dbReference>
<accession>A0A7X0JXH0</accession>
<feature type="modified residue" description="4-aspartylphosphate" evidence="6">
    <location>
        <position position="56"/>
    </location>
</feature>
<dbReference type="SUPFAM" id="SSF46689">
    <property type="entry name" value="Homeodomain-like"/>
    <property type="match status" value="1"/>
</dbReference>
<dbReference type="InterPro" id="IPR009057">
    <property type="entry name" value="Homeodomain-like_sf"/>
</dbReference>
<dbReference type="InParanoid" id="A0A7X0JXH0"/>
<dbReference type="Pfam" id="PF02954">
    <property type="entry name" value="HTH_8"/>
    <property type="match status" value="1"/>
</dbReference>
<evidence type="ECO:0000313" key="9">
    <source>
        <dbReference type="EMBL" id="MBB6523478.1"/>
    </source>
</evidence>
<dbReference type="InterPro" id="IPR002197">
    <property type="entry name" value="HTH_Fis"/>
</dbReference>
<dbReference type="GO" id="GO:0005524">
    <property type="term" value="F:ATP binding"/>
    <property type="evidence" value="ECO:0007669"/>
    <property type="project" value="UniProtKB-KW"/>
</dbReference>
<dbReference type="InterPro" id="IPR003593">
    <property type="entry name" value="AAA+_ATPase"/>
</dbReference>
<dbReference type="PROSITE" id="PS50045">
    <property type="entry name" value="SIGMA54_INTERACT_4"/>
    <property type="match status" value="1"/>
</dbReference>
<evidence type="ECO:0000256" key="5">
    <source>
        <dbReference type="ARBA" id="ARBA00023163"/>
    </source>
</evidence>
<keyword evidence="3" id="KW-0805">Transcription regulation</keyword>
<dbReference type="FunFam" id="3.40.50.300:FF:000006">
    <property type="entry name" value="DNA-binding transcriptional regulator NtrC"/>
    <property type="match status" value="1"/>
</dbReference>
<dbReference type="PROSITE" id="PS00688">
    <property type="entry name" value="SIGMA54_INTERACT_3"/>
    <property type="match status" value="1"/>
</dbReference>
<evidence type="ECO:0000256" key="2">
    <source>
        <dbReference type="ARBA" id="ARBA00022840"/>
    </source>
</evidence>
<evidence type="ECO:0000259" key="8">
    <source>
        <dbReference type="PROSITE" id="PS50110"/>
    </source>
</evidence>
<evidence type="ECO:0000256" key="1">
    <source>
        <dbReference type="ARBA" id="ARBA00022741"/>
    </source>
</evidence>
<keyword evidence="1" id="KW-0547">Nucleotide-binding</keyword>
<gene>
    <name evidence="9" type="ORF">HNR48_003780</name>
</gene>
<proteinExistence type="predicted"/>
<evidence type="ECO:0000313" key="10">
    <source>
        <dbReference type="Proteomes" id="UP000528457"/>
    </source>
</evidence>
<dbReference type="InterPro" id="IPR025944">
    <property type="entry name" value="Sigma_54_int_dom_CS"/>
</dbReference>
<dbReference type="InterPro" id="IPR011006">
    <property type="entry name" value="CheY-like_superfamily"/>
</dbReference>
<dbReference type="GO" id="GO:0043565">
    <property type="term" value="F:sequence-specific DNA binding"/>
    <property type="evidence" value="ECO:0007669"/>
    <property type="project" value="InterPro"/>
</dbReference>
<dbReference type="SUPFAM" id="SSF52540">
    <property type="entry name" value="P-loop containing nucleoside triphosphate hydrolases"/>
    <property type="match status" value="1"/>
</dbReference>
<dbReference type="Gene3D" id="3.40.50.300">
    <property type="entry name" value="P-loop containing nucleotide triphosphate hydrolases"/>
    <property type="match status" value="1"/>
</dbReference>
<dbReference type="EMBL" id="JACHHT010000003">
    <property type="protein sequence ID" value="MBB6523478.1"/>
    <property type="molecule type" value="Genomic_DNA"/>
</dbReference>
<dbReference type="PANTHER" id="PTHR32071:SF21">
    <property type="entry name" value="TRANSCRIPTIONAL REGULATORY PROTEIN FLGR"/>
    <property type="match status" value="1"/>
</dbReference>
<dbReference type="PROSITE" id="PS50110">
    <property type="entry name" value="RESPONSE_REGULATORY"/>
    <property type="match status" value="1"/>
</dbReference>
<dbReference type="Pfam" id="PF25601">
    <property type="entry name" value="AAA_lid_14"/>
    <property type="match status" value="1"/>
</dbReference>
<dbReference type="SUPFAM" id="SSF52172">
    <property type="entry name" value="CheY-like"/>
    <property type="match status" value="1"/>
</dbReference>
<dbReference type="GO" id="GO:0000160">
    <property type="term" value="P:phosphorelay signal transduction system"/>
    <property type="evidence" value="ECO:0007669"/>
    <property type="project" value="InterPro"/>
</dbReference>
<keyword evidence="4" id="KW-0238">DNA-binding</keyword>
<dbReference type="PANTHER" id="PTHR32071">
    <property type="entry name" value="TRANSCRIPTIONAL REGULATORY PROTEIN"/>
    <property type="match status" value="1"/>
</dbReference>
<comment type="caution">
    <text evidence="9">The sequence shown here is derived from an EMBL/GenBank/DDBJ whole genome shotgun (WGS) entry which is preliminary data.</text>
</comment>
<dbReference type="PROSITE" id="PS00676">
    <property type="entry name" value="SIGMA54_INTERACT_2"/>
    <property type="match status" value="1"/>
</dbReference>
<name>A0A7X0JXH0_9GAMM</name>
<dbReference type="GO" id="GO:0006355">
    <property type="term" value="P:regulation of DNA-templated transcription"/>
    <property type="evidence" value="ECO:0007669"/>
    <property type="project" value="InterPro"/>
</dbReference>
<dbReference type="InterPro" id="IPR002078">
    <property type="entry name" value="Sigma_54_int"/>
</dbReference>
<feature type="domain" description="Sigma-54 factor interaction" evidence="7">
    <location>
        <begin position="132"/>
        <end position="361"/>
    </location>
</feature>
<dbReference type="AlphaFoldDB" id="A0A7X0JXH0"/>
<dbReference type="Gene3D" id="3.40.50.2300">
    <property type="match status" value="1"/>
</dbReference>
<dbReference type="Pfam" id="PF00072">
    <property type="entry name" value="Response_reg"/>
    <property type="match status" value="1"/>
</dbReference>
<evidence type="ECO:0000256" key="3">
    <source>
        <dbReference type="ARBA" id="ARBA00023015"/>
    </source>
</evidence>
<dbReference type="InterPro" id="IPR058031">
    <property type="entry name" value="AAA_lid_NorR"/>
</dbReference>
<dbReference type="RefSeq" id="WP_279546325.1">
    <property type="nucleotide sequence ID" value="NZ_JAAONY010000003.1"/>
</dbReference>
<dbReference type="Pfam" id="PF00158">
    <property type="entry name" value="Sigma54_activat"/>
    <property type="match status" value="1"/>
</dbReference>
<dbReference type="CDD" id="cd00009">
    <property type="entry name" value="AAA"/>
    <property type="match status" value="1"/>
</dbReference>
<dbReference type="PROSITE" id="PS00675">
    <property type="entry name" value="SIGMA54_INTERACT_1"/>
    <property type="match status" value="1"/>
</dbReference>
<keyword evidence="2" id="KW-0067">ATP-binding</keyword>
<organism evidence="9 10">
    <name type="scientific">Pseudoteredinibacter isoporae</name>
    <dbReference type="NCBI Taxonomy" id="570281"/>
    <lineage>
        <taxon>Bacteria</taxon>
        <taxon>Pseudomonadati</taxon>
        <taxon>Pseudomonadota</taxon>
        <taxon>Gammaproteobacteria</taxon>
        <taxon>Cellvibrionales</taxon>
        <taxon>Cellvibrionaceae</taxon>
        <taxon>Pseudoteredinibacter</taxon>
    </lineage>
</organism>
<dbReference type="Gene3D" id="1.10.10.60">
    <property type="entry name" value="Homeodomain-like"/>
    <property type="match status" value="1"/>
</dbReference>
<keyword evidence="10" id="KW-1185">Reference proteome</keyword>
<evidence type="ECO:0000256" key="4">
    <source>
        <dbReference type="ARBA" id="ARBA00023125"/>
    </source>
</evidence>
<keyword evidence="6" id="KW-0597">Phosphoprotein</keyword>
<dbReference type="InterPro" id="IPR025662">
    <property type="entry name" value="Sigma_54_int_dom_ATP-bd_1"/>
</dbReference>
<dbReference type="SMART" id="SM00448">
    <property type="entry name" value="REC"/>
    <property type="match status" value="1"/>
</dbReference>
<evidence type="ECO:0000256" key="6">
    <source>
        <dbReference type="PROSITE-ProRule" id="PRU00169"/>
    </source>
</evidence>
<dbReference type="InterPro" id="IPR027417">
    <property type="entry name" value="P-loop_NTPase"/>
</dbReference>
<dbReference type="SMART" id="SM00382">
    <property type="entry name" value="AAA"/>
    <property type="match status" value="1"/>
</dbReference>
<protein>
    <submittedName>
        <fullName evidence="9">Two-component system response regulator FlrC</fullName>
    </submittedName>
</protein>
<reference evidence="9 10" key="1">
    <citation type="submission" date="2020-08" db="EMBL/GenBank/DDBJ databases">
        <title>Genomic Encyclopedia of Type Strains, Phase IV (KMG-IV): sequencing the most valuable type-strain genomes for metagenomic binning, comparative biology and taxonomic classification.</title>
        <authorList>
            <person name="Goeker M."/>
        </authorList>
    </citation>
    <scope>NUCLEOTIDE SEQUENCE [LARGE SCALE GENOMIC DNA]</scope>
    <source>
        <strain evidence="9 10">DSM 22368</strain>
    </source>
</reference>
<dbReference type="InterPro" id="IPR001789">
    <property type="entry name" value="Sig_transdc_resp-reg_receiver"/>
</dbReference>
<feature type="domain" description="Response regulatory" evidence="8">
    <location>
        <begin position="6"/>
        <end position="121"/>
    </location>
</feature>
<sequence length="485" mass="53867">MMDNHKILVVEDDMDLREALCDTLEMAEYRVVAAESAERALQELALHSDIHMIVSDVNMGGMSGHELLVQVRQQYAHIPMLLVTAYASVSDSVEAMRLGAVDYLVKPFQPKLLLDTVAKYVRGAACSQLDAPIAESESSQQLLRLASRVAQTDSTVLIVGESGTGKEVLARYVHDQSPRASKPFIAINCAAIPENMLEAMLFGHEKGAYTGATSSAPGKFEQANGGTLLLDEISEMDLGLQAKLLRVLQEREVERLGGRKTIKLDVRVIATSNRDMRHYVAEGKFREDLYYRLSVLPLQWAPLRDRKEDIIPLANKLLERHAEKQHRHGMELTASAQDAMLSYAWPGNVRELDNVMQRALILQAGNQIVAEDLGLEFANQYSPKPDILPANVSSLEQKVSTPGTHELFDAQEDELKEEVAEDLHSAMLGDDLKRREFEIIVQTLKQEGGSKKNTAGRLGISPRTLRYKIARFKDLGLNVDAQLAC</sequence>